<evidence type="ECO:0000256" key="9">
    <source>
        <dbReference type="ARBA" id="ARBA00023012"/>
    </source>
</evidence>
<keyword evidence="15" id="KW-1185">Reference proteome</keyword>
<dbReference type="InterPro" id="IPR004358">
    <property type="entry name" value="Sig_transdc_His_kin-like_C"/>
</dbReference>
<dbReference type="SMART" id="SM00304">
    <property type="entry name" value="HAMP"/>
    <property type="match status" value="1"/>
</dbReference>
<dbReference type="InterPro" id="IPR036890">
    <property type="entry name" value="HATPase_C_sf"/>
</dbReference>
<evidence type="ECO:0000313" key="15">
    <source>
        <dbReference type="Proteomes" id="UP000622547"/>
    </source>
</evidence>
<evidence type="ECO:0000256" key="4">
    <source>
        <dbReference type="ARBA" id="ARBA00022553"/>
    </source>
</evidence>
<evidence type="ECO:0000256" key="7">
    <source>
        <dbReference type="ARBA" id="ARBA00022777"/>
    </source>
</evidence>
<proteinExistence type="predicted"/>
<evidence type="ECO:0000313" key="14">
    <source>
        <dbReference type="EMBL" id="GII36177.1"/>
    </source>
</evidence>
<keyword evidence="10 11" id="KW-0472">Membrane</keyword>
<dbReference type="CDD" id="cd00082">
    <property type="entry name" value="HisKA"/>
    <property type="match status" value="1"/>
</dbReference>
<evidence type="ECO:0000256" key="2">
    <source>
        <dbReference type="ARBA" id="ARBA00004236"/>
    </source>
</evidence>
<evidence type="ECO:0000256" key="10">
    <source>
        <dbReference type="ARBA" id="ARBA00023136"/>
    </source>
</evidence>
<evidence type="ECO:0000256" key="6">
    <source>
        <dbReference type="ARBA" id="ARBA00022692"/>
    </source>
</evidence>
<dbReference type="AlphaFoldDB" id="A0A8J3U3A0"/>
<keyword evidence="9" id="KW-0902">Two-component regulatory system</keyword>
<dbReference type="InterPro" id="IPR036097">
    <property type="entry name" value="HisK_dim/P_sf"/>
</dbReference>
<dbReference type="CDD" id="cd06225">
    <property type="entry name" value="HAMP"/>
    <property type="match status" value="1"/>
</dbReference>
<keyword evidence="8 11" id="KW-1133">Transmembrane helix</keyword>
<dbReference type="InterPro" id="IPR003661">
    <property type="entry name" value="HisK_dim/P_dom"/>
</dbReference>
<evidence type="ECO:0000256" key="5">
    <source>
        <dbReference type="ARBA" id="ARBA00022679"/>
    </source>
</evidence>
<dbReference type="SMART" id="SM00387">
    <property type="entry name" value="HATPase_c"/>
    <property type="match status" value="1"/>
</dbReference>
<dbReference type="PANTHER" id="PTHR45436">
    <property type="entry name" value="SENSOR HISTIDINE KINASE YKOH"/>
    <property type="match status" value="1"/>
</dbReference>
<accession>A0A8J3U3A0</accession>
<evidence type="ECO:0000256" key="11">
    <source>
        <dbReference type="SAM" id="Phobius"/>
    </source>
</evidence>
<evidence type="ECO:0000256" key="3">
    <source>
        <dbReference type="ARBA" id="ARBA00012438"/>
    </source>
</evidence>
<keyword evidence="4" id="KW-0597">Phosphoprotein</keyword>
<dbReference type="RefSeq" id="WP_204071916.1">
    <property type="nucleotide sequence ID" value="NZ_BAABHI010000012.1"/>
</dbReference>
<dbReference type="EC" id="2.7.13.3" evidence="3"/>
<dbReference type="EMBL" id="BOOP01000004">
    <property type="protein sequence ID" value="GII36177.1"/>
    <property type="molecule type" value="Genomic_DNA"/>
</dbReference>
<gene>
    <name evidence="14" type="ORF">Pph01_11800</name>
</gene>
<dbReference type="SMART" id="SM00388">
    <property type="entry name" value="HisKA"/>
    <property type="match status" value="1"/>
</dbReference>
<feature type="domain" description="Histidine kinase" evidence="12">
    <location>
        <begin position="263"/>
        <end position="524"/>
    </location>
</feature>
<reference evidence="14 15" key="1">
    <citation type="submission" date="2021-01" db="EMBL/GenBank/DDBJ databases">
        <title>Whole genome shotgun sequence of Planotetraspora phitsanulokensis NBRC 104273.</title>
        <authorList>
            <person name="Komaki H."/>
            <person name="Tamura T."/>
        </authorList>
    </citation>
    <scope>NUCLEOTIDE SEQUENCE [LARGE SCALE GENOMIC DNA]</scope>
    <source>
        <strain evidence="14 15">NBRC 104273</strain>
    </source>
</reference>
<dbReference type="SUPFAM" id="SSF158472">
    <property type="entry name" value="HAMP domain-like"/>
    <property type="match status" value="1"/>
</dbReference>
<comment type="caution">
    <text evidence="14">The sequence shown here is derived from an EMBL/GenBank/DDBJ whole genome shotgun (WGS) entry which is preliminary data.</text>
</comment>
<dbReference type="Pfam" id="PF00512">
    <property type="entry name" value="HisKA"/>
    <property type="match status" value="1"/>
</dbReference>
<keyword evidence="5" id="KW-0808">Transferase</keyword>
<feature type="transmembrane region" description="Helical" evidence="11">
    <location>
        <begin position="170"/>
        <end position="194"/>
    </location>
</feature>
<dbReference type="Gene3D" id="6.10.340.10">
    <property type="match status" value="1"/>
</dbReference>
<evidence type="ECO:0000256" key="1">
    <source>
        <dbReference type="ARBA" id="ARBA00000085"/>
    </source>
</evidence>
<keyword evidence="7 14" id="KW-0418">Kinase</keyword>
<dbReference type="GO" id="GO:0005886">
    <property type="term" value="C:plasma membrane"/>
    <property type="evidence" value="ECO:0007669"/>
    <property type="project" value="UniProtKB-SubCell"/>
</dbReference>
<evidence type="ECO:0000259" key="12">
    <source>
        <dbReference type="PROSITE" id="PS50109"/>
    </source>
</evidence>
<dbReference type="InterPro" id="IPR003594">
    <property type="entry name" value="HATPase_dom"/>
</dbReference>
<evidence type="ECO:0000259" key="13">
    <source>
        <dbReference type="PROSITE" id="PS50885"/>
    </source>
</evidence>
<dbReference type="GO" id="GO:0000155">
    <property type="term" value="F:phosphorelay sensor kinase activity"/>
    <property type="evidence" value="ECO:0007669"/>
    <property type="project" value="InterPro"/>
</dbReference>
<name>A0A8J3U3A0_9ACTN</name>
<dbReference type="Gene3D" id="1.10.287.130">
    <property type="match status" value="1"/>
</dbReference>
<comment type="catalytic activity">
    <reaction evidence="1">
        <text>ATP + protein L-histidine = ADP + protein N-phospho-L-histidine.</text>
        <dbReference type="EC" id="2.7.13.3"/>
    </reaction>
</comment>
<dbReference type="PANTHER" id="PTHR45436:SF5">
    <property type="entry name" value="SENSOR HISTIDINE KINASE TRCS"/>
    <property type="match status" value="1"/>
</dbReference>
<dbReference type="FunFam" id="1.10.287.130:FF:000001">
    <property type="entry name" value="Two-component sensor histidine kinase"/>
    <property type="match status" value="1"/>
</dbReference>
<dbReference type="PRINTS" id="PR00344">
    <property type="entry name" value="BCTRLSENSOR"/>
</dbReference>
<dbReference type="InterPro" id="IPR005467">
    <property type="entry name" value="His_kinase_dom"/>
</dbReference>
<sequence length="539" mass="55980">MRGPARWTVRTRLVVAAVALTGIALVLANTAGLALLRGYLMDRLDDQLSATTNVASSGLIALADRPPAGLTAPVGPGEAGIPVEKKIVARIVGDRAVYFFSPDGKLTGGFPSQPVSGPDLGSFEEIRKGEPYTVPGTDGPSWRVMAVDVPGGGTMVTASSMAEIEAIQKWLLAIDAVVMAVVLLLLGLAAAALVRLGLRPLTRMEETAGQIAAGDFGRRVPADDPHTEPGRLGIAMNVMLDRVEREIAARAQSETRMRRFLADASHELRTPLTSVRGFAELYRRGGAPPGPPLDEAMRRIEDEAGRMGILVDDLLTLARLDEERPMDNHPVDLLEIAADTIRDARARVPDRQVRLAGLGPSLSPVVVVGDEARLRQVPANLVANALAHTPPDAKITVRVGVAEAAPAPAAAVGAARPGLMGVIEVSDTGPGIPPAHVPHIFERLYRVSQSRSRAEGGAGLGLAIVAAIVRAHGGRVELAAPSGAKTGAETGVAAGGGTVAESGATTGAPAGQGAVFRVLLPLHASPGEQEDPDFEGPPR</sequence>
<dbReference type="PROSITE" id="PS50109">
    <property type="entry name" value="HIS_KIN"/>
    <property type="match status" value="1"/>
</dbReference>
<comment type="subcellular location">
    <subcellularLocation>
        <location evidence="2">Cell membrane</location>
    </subcellularLocation>
</comment>
<dbReference type="InterPro" id="IPR050428">
    <property type="entry name" value="TCS_sensor_his_kinase"/>
</dbReference>
<dbReference type="SUPFAM" id="SSF47384">
    <property type="entry name" value="Homodimeric domain of signal transducing histidine kinase"/>
    <property type="match status" value="1"/>
</dbReference>
<dbReference type="Gene3D" id="3.30.565.10">
    <property type="entry name" value="Histidine kinase-like ATPase, C-terminal domain"/>
    <property type="match status" value="1"/>
</dbReference>
<evidence type="ECO:0000256" key="8">
    <source>
        <dbReference type="ARBA" id="ARBA00022989"/>
    </source>
</evidence>
<dbReference type="PROSITE" id="PS50885">
    <property type="entry name" value="HAMP"/>
    <property type="match status" value="1"/>
</dbReference>
<dbReference type="Pfam" id="PF00672">
    <property type="entry name" value="HAMP"/>
    <property type="match status" value="1"/>
</dbReference>
<dbReference type="SUPFAM" id="SSF55874">
    <property type="entry name" value="ATPase domain of HSP90 chaperone/DNA topoisomerase II/histidine kinase"/>
    <property type="match status" value="1"/>
</dbReference>
<dbReference type="CDD" id="cd00075">
    <property type="entry name" value="HATPase"/>
    <property type="match status" value="1"/>
</dbReference>
<keyword evidence="6 11" id="KW-0812">Transmembrane</keyword>
<dbReference type="Proteomes" id="UP000622547">
    <property type="component" value="Unassembled WGS sequence"/>
</dbReference>
<protein>
    <recommendedName>
        <fullName evidence="3">histidine kinase</fullName>
        <ecNumber evidence="3">2.7.13.3</ecNumber>
    </recommendedName>
</protein>
<feature type="domain" description="HAMP" evidence="13">
    <location>
        <begin position="195"/>
        <end position="248"/>
    </location>
</feature>
<organism evidence="14 15">
    <name type="scientific">Planotetraspora phitsanulokensis</name>
    <dbReference type="NCBI Taxonomy" id="575192"/>
    <lineage>
        <taxon>Bacteria</taxon>
        <taxon>Bacillati</taxon>
        <taxon>Actinomycetota</taxon>
        <taxon>Actinomycetes</taxon>
        <taxon>Streptosporangiales</taxon>
        <taxon>Streptosporangiaceae</taxon>
        <taxon>Planotetraspora</taxon>
    </lineage>
</organism>
<dbReference type="Pfam" id="PF02518">
    <property type="entry name" value="HATPase_c"/>
    <property type="match status" value="1"/>
</dbReference>
<dbReference type="InterPro" id="IPR003660">
    <property type="entry name" value="HAMP_dom"/>
</dbReference>